<dbReference type="EMBL" id="VJMF01000030">
    <property type="protein sequence ID" value="TRL35438.1"/>
    <property type="molecule type" value="Genomic_DNA"/>
</dbReference>
<dbReference type="Proteomes" id="UP000316781">
    <property type="component" value="Unassembled WGS sequence"/>
</dbReference>
<protein>
    <submittedName>
        <fullName evidence="3">Alpha/beta hydrolase</fullName>
    </submittedName>
</protein>
<evidence type="ECO:0000313" key="3">
    <source>
        <dbReference type="EMBL" id="TRL35438.1"/>
    </source>
</evidence>
<evidence type="ECO:0000259" key="2">
    <source>
        <dbReference type="Pfam" id="PF00561"/>
    </source>
</evidence>
<accession>A0A549T0V3</accession>
<sequence>MRDLYRFMAMTSAYPSLCPRPFEYDKSHVVSSDGVQIVVRRWGNRRGPPIIFVHGFAQSSLAFIRQVRDERLAEKYHLITYDLRGHGASDKPLDRNAYHDNRLWAHDLRAVAAAVGAARPILVAWSFGGRVVWDYLKEYGDESLAGAQLVGSSWRRSSEWTSAASAASLPLMLEDDLSTNIAGTIAFLSSCFATPPSPEEFAQMLAYNMTQPPSVRRLIVGRPQQPHDFIASLSLPLAFIVGEKDRHCDPRASRASAEHIRGATFLELPDVGHSPFYEDAPAFNAQLLSFAERVFPRG</sequence>
<dbReference type="InterPro" id="IPR029058">
    <property type="entry name" value="AB_hydrolase_fold"/>
</dbReference>
<dbReference type="InterPro" id="IPR050266">
    <property type="entry name" value="AB_hydrolase_sf"/>
</dbReference>
<name>A0A549T0V3_METSR</name>
<dbReference type="PANTHER" id="PTHR43798:SF31">
    <property type="entry name" value="AB HYDROLASE SUPERFAMILY PROTEIN YCLE"/>
    <property type="match status" value="1"/>
</dbReference>
<keyword evidence="1 3" id="KW-0378">Hydrolase</keyword>
<dbReference type="PANTHER" id="PTHR43798">
    <property type="entry name" value="MONOACYLGLYCEROL LIPASE"/>
    <property type="match status" value="1"/>
</dbReference>
<dbReference type="AlphaFoldDB" id="A0A549T0V3"/>
<evidence type="ECO:0000256" key="1">
    <source>
        <dbReference type="ARBA" id="ARBA00022801"/>
    </source>
</evidence>
<evidence type="ECO:0000313" key="4">
    <source>
        <dbReference type="Proteomes" id="UP000316781"/>
    </source>
</evidence>
<feature type="domain" description="AB hydrolase-1" evidence="2">
    <location>
        <begin position="48"/>
        <end position="279"/>
    </location>
</feature>
<dbReference type="Pfam" id="PF00561">
    <property type="entry name" value="Abhydrolase_1"/>
    <property type="match status" value="1"/>
</dbReference>
<proteinExistence type="predicted"/>
<reference evidence="3 4" key="1">
    <citation type="submission" date="2019-07" db="EMBL/GenBank/DDBJ databases">
        <title>Ln-dependent methylotrophs.</title>
        <authorList>
            <person name="Tani A."/>
        </authorList>
    </citation>
    <scope>NUCLEOTIDE SEQUENCE [LARGE SCALE GENOMIC DNA]</scope>
    <source>
        <strain evidence="3 4">SM89A</strain>
    </source>
</reference>
<dbReference type="InterPro" id="IPR000073">
    <property type="entry name" value="AB_hydrolase_1"/>
</dbReference>
<dbReference type="SUPFAM" id="SSF53474">
    <property type="entry name" value="alpha/beta-Hydrolases"/>
    <property type="match status" value="1"/>
</dbReference>
<comment type="caution">
    <text evidence="3">The sequence shown here is derived from an EMBL/GenBank/DDBJ whole genome shotgun (WGS) entry which is preliminary data.</text>
</comment>
<dbReference type="GO" id="GO:0016020">
    <property type="term" value="C:membrane"/>
    <property type="evidence" value="ECO:0007669"/>
    <property type="project" value="TreeGrafter"/>
</dbReference>
<dbReference type="Gene3D" id="3.40.50.1820">
    <property type="entry name" value="alpha/beta hydrolase"/>
    <property type="match status" value="1"/>
</dbReference>
<organism evidence="3 4">
    <name type="scientific">Methylosinus sporium</name>
    <dbReference type="NCBI Taxonomy" id="428"/>
    <lineage>
        <taxon>Bacteria</taxon>
        <taxon>Pseudomonadati</taxon>
        <taxon>Pseudomonadota</taxon>
        <taxon>Alphaproteobacteria</taxon>
        <taxon>Hyphomicrobiales</taxon>
        <taxon>Methylocystaceae</taxon>
        <taxon>Methylosinus</taxon>
    </lineage>
</organism>
<gene>
    <name evidence="3" type="ORF">FM996_07785</name>
</gene>
<dbReference type="GO" id="GO:0016787">
    <property type="term" value="F:hydrolase activity"/>
    <property type="evidence" value="ECO:0007669"/>
    <property type="project" value="UniProtKB-KW"/>
</dbReference>